<sequence>KRIMYLAELEEKRVKVVDRITEHQNQVKKLFDKKAKQRNFEVGDLVLLWDKRREPK</sequence>
<dbReference type="Proteomes" id="UP000824469">
    <property type="component" value="Unassembled WGS sequence"/>
</dbReference>
<feature type="non-terminal residue" evidence="1">
    <location>
        <position position="56"/>
    </location>
</feature>
<gene>
    <name evidence="1" type="ORF">KI387_008289</name>
</gene>
<organism evidence="1 2">
    <name type="scientific">Taxus chinensis</name>
    <name type="common">Chinese yew</name>
    <name type="synonym">Taxus wallichiana var. chinensis</name>
    <dbReference type="NCBI Taxonomy" id="29808"/>
    <lineage>
        <taxon>Eukaryota</taxon>
        <taxon>Viridiplantae</taxon>
        <taxon>Streptophyta</taxon>
        <taxon>Embryophyta</taxon>
        <taxon>Tracheophyta</taxon>
        <taxon>Spermatophyta</taxon>
        <taxon>Pinopsida</taxon>
        <taxon>Pinidae</taxon>
        <taxon>Conifers II</taxon>
        <taxon>Cupressales</taxon>
        <taxon>Taxaceae</taxon>
        <taxon>Taxus</taxon>
    </lineage>
</organism>
<comment type="caution">
    <text evidence="1">The sequence shown here is derived from an EMBL/GenBank/DDBJ whole genome shotgun (WGS) entry which is preliminary data.</text>
</comment>
<dbReference type="OMA" id="GVLTHVW"/>
<reference evidence="1 2" key="1">
    <citation type="journal article" date="2021" name="Nat. Plants">
        <title>The Taxus genome provides insights into paclitaxel biosynthesis.</title>
        <authorList>
            <person name="Xiong X."/>
            <person name="Gou J."/>
            <person name="Liao Q."/>
            <person name="Li Y."/>
            <person name="Zhou Q."/>
            <person name="Bi G."/>
            <person name="Li C."/>
            <person name="Du R."/>
            <person name="Wang X."/>
            <person name="Sun T."/>
            <person name="Guo L."/>
            <person name="Liang H."/>
            <person name="Lu P."/>
            <person name="Wu Y."/>
            <person name="Zhang Z."/>
            <person name="Ro D.K."/>
            <person name="Shang Y."/>
            <person name="Huang S."/>
            <person name="Yan J."/>
        </authorList>
    </citation>
    <scope>NUCLEOTIDE SEQUENCE [LARGE SCALE GENOMIC DNA]</scope>
    <source>
        <strain evidence="1">Ta-2019</strain>
    </source>
</reference>
<proteinExistence type="predicted"/>
<feature type="non-terminal residue" evidence="1">
    <location>
        <position position="1"/>
    </location>
</feature>
<evidence type="ECO:0000313" key="1">
    <source>
        <dbReference type="EMBL" id="KAH9303885.1"/>
    </source>
</evidence>
<keyword evidence="2" id="KW-1185">Reference proteome</keyword>
<dbReference type="AlphaFoldDB" id="A0AA38CNT5"/>
<accession>A0AA38CNT5</accession>
<evidence type="ECO:0000313" key="2">
    <source>
        <dbReference type="Proteomes" id="UP000824469"/>
    </source>
</evidence>
<protein>
    <submittedName>
        <fullName evidence="1">Uncharacterized protein</fullName>
    </submittedName>
</protein>
<name>A0AA38CNT5_TAXCH</name>
<dbReference type="EMBL" id="JAHRHJ020000008">
    <property type="protein sequence ID" value="KAH9303885.1"/>
    <property type="molecule type" value="Genomic_DNA"/>
</dbReference>